<dbReference type="OrthoDB" id="272411at2"/>
<name>A0A1G8DTU5_9VIBR</name>
<dbReference type="STRING" id="861298.SAMN04488136_12162"/>
<keyword evidence="2" id="KW-1185">Reference proteome</keyword>
<dbReference type="EMBL" id="FNDD01000021">
    <property type="protein sequence ID" value="SDH61011.1"/>
    <property type="molecule type" value="Genomic_DNA"/>
</dbReference>
<evidence type="ECO:0000313" key="2">
    <source>
        <dbReference type="Proteomes" id="UP000198854"/>
    </source>
</evidence>
<dbReference type="Pfam" id="PF13665">
    <property type="entry name" value="Tox-PAAR-like"/>
    <property type="match status" value="1"/>
</dbReference>
<dbReference type="AlphaFoldDB" id="A0A1G8DTU5"/>
<dbReference type="RefSeq" id="WP_093276343.1">
    <property type="nucleotide sequence ID" value="NZ_FNDD01000021.1"/>
</dbReference>
<dbReference type="Proteomes" id="UP000198854">
    <property type="component" value="Unassembled WGS sequence"/>
</dbReference>
<dbReference type="CDD" id="cd14740">
    <property type="entry name" value="PAAR_4"/>
    <property type="match status" value="1"/>
</dbReference>
<reference evidence="2" key="1">
    <citation type="submission" date="2016-10" db="EMBL/GenBank/DDBJ databases">
        <authorList>
            <person name="Varghese N."/>
            <person name="Submissions S."/>
        </authorList>
    </citation>
    <scope>NUCLEOTIDE SEQUENCE [LARGE SCALE GENOMIC DNA]</scope>
    <source>
        <strain evidence="2">CGMCC 1.10228</strain>
    </source>
</reference>
<accession>A0A1G8DTU5</accession>
<proteinExistence type="predicted"/>
<sequence length="485" mass="51675">MGVTVCANGLSVVHQGSGGEANATLPDVCKTQCGPPVVPIPYGNNAKSADLADGTTTVTMDGGNSVAIKGSKFSQSTGDASGDKKGIVSGTIEDEAEFISASPTVSIEGAGVCRLSDQMTMNKANTMCMGGVQNPSVSVSEDAEGTYTLDLICRYPSGEPYANAPFELRDPSGSTIASGQFDASGLASVSGLAPAECILVVSESQDEYVPSKTLAENTPTNTFEDSQTFCTYVSGHRAPFWDISVGASSNWGILISPQLTDDDFVDIVYEQCRITAPYVVSRNQSRDFANAFISALNHSLDDLDTHSKYQPLLEQVFEKAHPNGDIVRIIYSADTSAPPAELLAELRYLGCGNTLNLLQNMDWEQVNNTLCSYINQLVSDVDVRLEYMQSQAQARGLTVVDNGIQAYRDGIKTLSNALPDIFSAIFDQVSQQVSSVVDMAEGAIINRSSASGFATNSGEFSTVVYAKSHNANRPPFVIFKDVFSH</sequence>
<evidence type="ECO:0000313" key="1">
    <source>
        <dbReference type="EMBL" id="SDH61011.1"/>
    </source>
</evidence>
<protein>
    <submittedName>
        <fullName evidence="1">Uncharacterized protein</fullName>
    </submittedName>
</protein>
<organism evidence="1 2">
    <name type="scientific">Vibrio xiamenensis</name>
    <dbReference type="NCBI Taxonomy" id="861298"/>
    <lineage>
        <taxon>Bacteria</taxon>
        <taxon>Pseudomonadati</taxon>
        <taxon>Pseudomonadota</taxon>
        <taxon>Gammaproteobacteria</taxon>
        <taxon>Vibrionales</taxon>
        <taxon>Vibrionaceae</taxon>
        <taxon>Vibrio</taxon>
    </lineage>
</organism>
<gene>
    <name evidence="1" type="ORF">SAMN04488136_12162</name>
</gene>